<dbReference type="OrthoDB" id="242546at2"/>
<sequence length="490" mass="54254">MNVTEMRLQDVKKKNVLMTATYSVAMLSALSLSLQEGALLRSSIYGTELALFWILLFVLQRIIHKPKAFSYIAVLMPIVGYALLIYVEGGSLSGDLILLFLAVFSAVHLDRKTFAIGYVFGLITLIASHTWPNPQQADLMNTIFPTITLIYVLMGVILGVMVYLAERTFKKLETILDTTEQERELQAKQKEKLEKEATLIAENITRVNDQVQINVQAQGEMKTAVQEVSAGGQSQSEQIADISEHAQSTMTTISQMKESLTVLQSETNQASEEINGGQQRIYHLETEMNELRSVIRMLNDTFNILTGKIKETNQFTEDIQQITEQTNLLALNASIEAARAGEAGKGFSVVAEEIRKLAEVTGQSAKKITTNLGELNDSNAQALSQMNTGSEKLDESVETMNEVISSFERIQSSLRHVKERTDECNTISEDVENRSRQVEAATSELAAIIEQASASMEEMSATIESLNEDSEKIGAYINDTSTSARQLISL</sequence>
<feature type="transmembrane region" description="Helical" evidence="5">
    <location>
        <begin position="143"/>
        <end position="165"/>
    </location>
</feature>
<name>A0A0A2US57_9BACI</name>
<proteinExistence type="inferred from homology"/>
<dbReference type="InterPro" id="IPR004090">
    <property type="entry name" value="Chemotax_Me-accpt_rcpt"/>
</dbReference>
<gene>
    <name evidence="7" type="ORF">N780_17450</name>
</gene>
<feature type="transmembrane region" description="Helical" evidence="5">
    <location>
        <begin position="114"/>
        <end position="131"/>
    </location>
</feature>
<feature type="transmembrane region" description="Helical" evidence="5">
    <location>
        <begin position="68"/>
        <end position="86"/>
    </location>
</feature>
<evidence type="ECO:0000313" key="7">
    <source>
        <dbReference type="EMBL" id="KGP91142.1"/>
    </source>
</evidence>
<dbReference type="SMART" id="SM00283">
    <property type="entry name" value="MA"/>
    <property type="match status" value="1"/>
</dbReference>
<evidence type="ECO:0000256" key="5">
    <source>
        <dbReference type="SAM" id="Phobius"/>
    </source>
</evidence>
<feature type="domain" description="Methyl-accepting transducer" evidence="6">
    <location>
        <begin position="210"/>
        <end position="460"/>
    </location>
</feature>
<dbReference type="PRINTS" id="PR00260">
    <property type="entry name" value="CHEMTRNSDUCR"/>
</dbReference>
<keyword evidence="1 3" id="KW-0807">Transducer</keyword>
<reference evidence="7 8" key="1">
    <citation type="submission" date="2013-08" db="EMBL/GenBank/DDBJ databases">
        <title>Genome of Pontibacillus chungwhensis.</title>
        <authorList>
            <person name="Wang Q."/>
            <person name="Wang G."/>
        </authorList>
    </citation>
    <scope>NUCLEOTIDE SEQUENCE [LARGE SCALE GENOMIC DNA]</scope>
    <source>
        <strain evidence="7 8">BH030062</strain>
    </source>
</reference>
<dbReference type="GO" id="GO:0006935">
    <property type="term" value="P:chemotaxis"/>
    <property type="evidence" value="ECO:0007669"/>
    <property type="project" value="InterPro"/>
</dbReference>
<evidence type="ECO:0000313" key="8">
    <source>
        <dbReference type="Proteomes" id="UP000030153"/>
    </source>
</evidence>
<evidence type="ECO:0000256" key="2">
    <source>
        <dbReference type="ARBA" id="ARBA00029447"/>
    </source>
</evidence>
<feature type="transmembrane region" description="Helical" evidence="5">
    <location>
        <begin position="40"/>
        <end position="59"/>
    </location>
</feature>
<keyword evidence="5" id="KW-0472">Membrane</keyword>
<dbReference type="GO" id="GO:0004888">
    <property type="term" value="F:transmembrane signaling receptor activity"/>
    <property type="evidence" value="ECO:0007669"/>
    <property type="project" value="InterPro"/>
</dbReference>
<dbReference type="STRING" id="1385513.N780_17450"/>
<feature type="coiled-coil region" evidence="4">
    <location>
        <begin position="176"/>
        <end position="210"/>
    </location>
</feature>
<keyword evidence="5" id="KW-0812">Transmembrane</keyword>
<dbReference type="GO" id="GO:0007165">
    <property type="term" value="P:signal transduction"/>
    <property type="evidence" value="ECO:0007669"/>
    <property type="project" value="UniProtKB-KW"/>
</dbReference>
<evidence type="ECO:0000256" key="1">
    <source>
        <dbReference type="ARBA" id="ARBA00023224"/>
    </source>
</evidence>
<evidence type="ECO:0000259" key="6">
    <source>
        <dbReference type="PROSITE" id="PS50111"/>
    </source>
</evidence>
<dbReference type="RefSeq" id="WP_036784071.1">
    <property type="nucleotide sequence ID" value="NZ_AVBG01000008.1"/>
</dbReference>
<dbReference type="PANTHER" id="PTHR32089">
    <property type="entry name" value="METHYL-ACCEPTING CHEMOTAXIS PROTEIN MCPB"/>
    <property type="match status" value="1"/>
</dbReference>
<dbReference type="eggNOG" id="COG0840">
    <property type="taxonomic scope" value="Bacteria"/>
</dbReference>
<organism evidence="7 8">
    <name type="scientific">Pontibacillus chungwhensis BH030062</name>
    <dbReference type="NCBI Taxonomy" id="1385513"/>
    <lineage>
        <taxon>Bacteria</taxon>
        <taxon>Bacillati</taxon>
        <taxon>Bacillota</taxon>
        <taxon>Bacilli</taxon>
        <taxon>Bacillales</taxon>
        <taxon>Bacillaceae</taxon>
        <taxon>Pontibacillus</taxon>
    </lineage>
</organism>
<accession>A0A0A2US57</accession>
<evidence type="ECO:0000256" key="4">
    <source>
        <dbReference type="SAM" id="Coils"/>
    </source>
</evidence>
<dbReference type="SUPFAM" id="SSF58104">
    <property type="entry name" value="Methyl-accepting chemotaxis protein (MCP) signaling domain"/>
    <property type="match status" value="1"/>
</dbReference>
<dbReference type="Gene3D" id="1.10.287.950">
    <property type="entry name" value="Methyl-accepting chemotaxis protein"/>
    <property type="match status" value="1"/>
</dbReference>
<keyword evidence="4" id="KW-0175">Coiled coil</keyword>
<dbReference type="Proteomes" id="UP000030153">
    <property type="component" value="Unassembled WGS sequence"/>
</dbReference>
<dbReference type="GO" id="GO:0016020">
    <property type="term" value="C:membrane"/>
    <property type="evidence" value="ECO:0007669"/>
    <property type="project" value="InterPro"/>
</dbReference>
<feature type="transmembrane region" description="Helical" evidence="5">
    <location>
        <begin position="92"/>
        <end position="109"/>
    </location>
</feature>
<keyword evidence="8" id="KW-1185">Reference proteome</keyword>
<dbReference type="PANTHER" id="PTHR32089:SF112">
    <property type="entry name" value="LYSOZYME-LIKE PROTEIN-RELATED"/>
    <property type="match status" value="1"/>
</dbReference>
<evidence type="ECO:0000256" key="3">
    <source>
        <dbReference type="PROSITE-ProRule" id="PRU00284"/>
    </source>
</evidence>
<dbReference type="AlphaFoldDB" id="A0A0A2US57"/>
<comment type="similarity">
    <text evidence="2">Belongs to the methyl-accepting chemotaxis (MCP) protein family.</text>
</comment>
<dbReference type="EMBL" id="AVBG01000008">
    <property type="protein sequence ID" value="KGP91142.1"/>
    <property type="molecule type" value="Genomic_DNA"/>
</dbReference>
<keyword evidence="5" id="KW-1133">Transmembrane helix</keyword>
<feature type="transmembrane region" description="Helical" evidence="5">
    <location>
        <begin position="16"/>
        <end position="34"/>
    </location>
</feature>
<dbReference type="PROSITE" id="PS50111">
    <property type="entry name" value="CHEMOTAXIS_TRANSDUC_2"/>
    <property type="match status" value="1"/>
</dbReference>
<protein>
    <recommendedName>
        <fullName evidence="6">Methyl-accepting transducer domain-containing protein</fullName>
    </recommendedName>
</protein>
<dbReference type="InterPro" id="IPR004089">
    <property type="entry name" value="MCPsignal_dom"/>
</dbReference>
<comment type="caution">
    <text evidence="7">The sequence shown here is derived from an EMBL/GenBank/DDBJ whole genome shotgun (WGS) entry which is preliminary data.</text>
</comment>
<dbReference type="Pfam" id="PF00015">
    <property type="entry name" value="MCPsignal"/>
    <property type="match status" value="1"/>
</dbReference>